<evidence type="ECO:0000259" key="1">
    <source>
        <dbReference type="Pfam" id="PF04783"/>
    </source>
</evidence>
<sequence>MGCVGSKPDDSPTVALCRKGCQFFDDAIHQCYALIEAHLAYFSSLKFVVDSLHHFFDLKYTSACGGDGHSSLVLTFPDQRKGDSFGLPAPTVTLARVVTQCHFHLNFGSSHLYFHTDLDDDSNNEDEPLHLHSENGGSLPLHQQWYDNLSYIDQHEYIEFSYLPTAYPYYGSTQIDLSVFLIWFSLQPHCFKHIK</sequence>
<protein>
    <recommendedName>
        <fullName evidence="1">DUF630 domain-containing protein</fullName>
    </recommendedName>
</protein>
<dbReference type="PANTHER" id="PTHR21450">
    <property type="entry name" value="PROTEIN ALTERED PHOSPHATE STARVATION RESPONSE 1"/>
    <property type="match status" value="1"/>
</dbReference>
<dbReference type="InterPro" id="IPR006868">
    <property type="entry name" value="DUF630"/>
</dbReference>
<dbReference type="Pfam" id="PF04783">
    <property type="entry name" value="DUF630"/>
    <property type="match status" value="1"/>
</dbReference>
<dbReference type="Proteomes" id="UP001177003">
    <property type="component" value="Chromosome 6"/>
</dbReference>
<proteinExistence type="predicted"/>
<dbReference type="AlphaFoldDB" id="A0AA35ZC75"/>
<dbReference type="PANTHER" id="PTHR21450:SF41">
    <property type="entry name" value="RNA POLYMERASE SUBUNIT BETA, PUTATIVE (DUF630 AND DUF632)-RELATED"/>
    <property type="match status" value="1"/>
</dbReference>
<accession>A0AA35ZC75</accession>
<organism evidence="2 3">
    <name type="scientific">Lactuca saligna</name>
    <name type="common">Willowleaf lettuce</name>
    <dbReference type="NCBI Taxonomy" id="75948"/>
    <lineage>
        <taxon>Eukaryota</taxon>
        <taxon>Viridiplantae</taxon>
        <taxon>Streptophyta</taxon>
        <taxon>Embryophyta</taxon>
        <taxon>Tracheophyta</taxon>
        <taxon>Spermatophyta</taxon>
        <taxon>Magnoliopsida</taxon>
        <taxon>eudicotyledons</taxon>
        <taxon>Gunneridae</taxon>
        <taxon>Pentapetalae</taxon>
        <taxon>asterids</taxon>
        <taxon>campanulids</taxon>
        <taxon>Asterales</taxon>
        <taxon>Asteraceae</taxon>
        <taxon>Cichorioideae</taxon>
        <taxon>Cichorieae</taxon>
        <taxon>Lactucinae</taxon>
        <taxon>Lactuca</taxon>
    </lineage>
</organism>
<dbReference type="EMBL" id="OX465082">
    <property type="protein sequence ID" value="CAI9289503.1"/>
    <property type="molecule type" value="Genomic_DNA"/>
</dbReference>
<name>A0AA35ZC75_LACSI</name>
<evidence type="ECO:0000313" key="3">
    <source>
        <dbReference type="Proteomes" id="UP001177003"/>
    </source>
</evidence>
<keyword evidence="3" id="KW-1185">Reference proteome</keyword>
<gene>
    <name evidence="2" type="ORF">LSALG_LOCUS28739</name>
</gene>
<reference evidence="2" key="1">
    <citation type="submission" date="2023-04" db="EMBL/GenBank/DDBJ databases">
        <authorList>
            <person name="Vijverberg K."/>
            <person name="Xiong W."/>
            <person name="Schranz E."/>
        </authorList>
    </citation>
    <scope>NUCLEOTIDE SEQUENCE</scope>
</reference>
<feature type="domain" description="DUF630" evidence="1">
    <location>
        <begin position="1"/>
        <end position="57"/>
    </location>
</feature>
<evidence type="ECO:0000313" key="2">
    <source>
        <dbReference type="EMBL" id="CAI9289503.1"/>
    </source>
</evidence>